<dbReference type="GeneID" id="59284462"/>
<dbReference type="InterPro" id="IPR001737">
    <property type="entry name" value="KsgA/Erm"/>
</dbReference>
<feature type="binding site" evidence="9">
    <location>
        <position position="68"/>
    </location>
    <ligand>
        <name>S-adenosyl-L-methionine</name>
        <dbReference type="ChEBI" id="CHEBI:59789"/>
    </ligand>
</feature>
<evidence type="ECO:0000256" key="2">
    <source>
        <dbReference type="ARBA" id="ARBA00022552"/>
    </source>
</evidence>
<protein>
    <recommendedName>
        <fullName evidence="10">rRNA adenine N(6)-methyltransferase</fullName>
        <ecNumber evidence="10">2.1.1.-</ecNumber>
    </recommendedName>
</protein>
<dbReference type="NCBIfam" id="TIGR00755">
    <property type="entry name" value="ksgA"/>
    <property type="match status" value="1"/>
</dbReference>
<evidence type="ECO:0000259" key="12">
    <source>
        <dbReference type="SMART" id="SM00650"/>
    </source>
</evidence>
<evidence type="ECO:0000313" key="13">
    <source>
        <dbReference type="EMBL" id="KAF6238919.1"/>
    </source>
</evidence>
<evidence type="ECO:0000256" key="3">
    <source>
        <dbReference type="ARBA" id="ARBA00022603"/>
    </source>
</evidence>
<keyword evidence="4 9" id="KW-0808">Transferase</keyword>
<dbReference type="PANTHER" id="PTHR11727:SF7">
    <property type="entry name" value="DIMETHYLADENOSINE TRANSFERASE-RELATED"/>
    <property type="match status" value="1"/>
</dbReference>
<dbReference type="SUPFAM" id="SSF53335">
    <property type="entry name" value="S-adenosyl-L-methionine-dependent methyltransferases"/>
    <property type="match status" value="1"/>
</dbReference>
<dbReference type="SMART" id="SM00650">
    <property type="entry name" value="rADc"/>
    <property type="match status" value="1"/>
</dbReference>
<dbReference type="Gene3D" id="1.10.8.480">
    <property type="match status" value="1"/>
</dbReference>
<comment type="caution">
    <text evidence="13">The sequence shown here is derived from an EMBL/GenBank/DDBJ whole genome shotgun (WGS) entry which is preliminary data.</text>
</comment>
<keyword evidence="6 9" id="KW-0694">RNA-binding</keyword>
<evidence type="ECO:0000256" key="6">
    <source>
        <dbReference type="ARBA" id="ARBA00022884"/>
    </source>
</evidence>
<dbReference type="InterPro" id="IPR011530">
    <property type="entry name" value="rRNA_adenine_dimethylase"/>
</dbReference>
<dbReference type="Proteomes" id="UP000578531">
    <property type="component" value="Unassembled WGS sequence"/>
</dbReference>
<comment type="similarity">
    <text evidence="8 9 10">Belongs to the class I-like SAM-binding methyltransferase superfamily. rRNA adenine N(6)-methyltransferase family.</text>
</comment>
<feature type="region of interest" description="Disordered" evidence="11">
    <location>
        <begin position="1"/>
        <end position="25"/>
    </location>
</feature>
<sequence length="400" mass="44364">MPKAAGKKRNGAAHGSSPYSPAGKGSAANHIFKMKTNIGQHVLKNPGVAQAIVDKADLKQSDIVLEVGPGTGNLTVKILEKAKKVIAVELDPRMAAEVTKRVQGKPEQKRLEVLLGDVVKTDLPYFDVCISNTPYQISSPLTFKLLALSPAPRTCILTFQLEFAQRLFARPGSTLYSRLSVNTQMWATVTHIMKIGRNNFRPPPAVESSVVRLVPKRPRPDVSWDEWDGLLRVCFVRKNRTLRAGFLGTTTVMEMLEANYRTWCAQNNVSVEDGPSDVNGAEVGMEIAAEVQAVKDEEPGAGDEEEEEEEEEEWGGIMDVDDADTPSFFQDELDEKAKILNAKSGGARKRKGKVAELVREKVRKILEDETELADKRARMCDESDFLRLLWAFNKEGIHFS</sequence>
<organism evidence="13 14">
    <name type="scientific">Letharia columbiana</name>
    <dbReference type="NCBI Taxonomy" id="112416"/>
    <lineage>
        <taxon>Eukaryota</taxon>
        <taxon>Fungi</taxon>
        <taxon>Dikarya</taxon>
        <taxon>Ascomycota</taxon>
        <taxon>Pezizomycotina</taxon>
        <taxon>Lecanoromycetes</taxon>
        <taxon>OSLEUM clade</taxon>
        <taxon>Lecanoromycetidae</taxon>
        <taxon>Lecanorales</taxon>
        <taxon>Lecanorineae</taxon>
        <taxon>Parmeliaceae</taxon>
        <taxon>Letharia</taxon>
    </lineage>
</organism>
<evidence type="ECO:0000256" key="10">
    <source>
        <dbReference type="RuleBase" id="RU362106"/>
    </source>
</evidence>
<dbReference type="FunFam" id="3.40.50.150:FF:000007">
    <property type="entry name" value="rRNA adenine N(6)-methyltransferase"/>
    <property type="match status" value="1"/>
</dbReference>
<feature type="compositionally biased region" description="Acidic residues" evidence="11">
    <location>
        <begin position="299"/>
        <end position="321"/>
    </location>
</feature>
<name>A0A8H6L808_9LECA</name>
<feature type="domain" description="Ribosomal RNA adenine methylase transferase N-terminal" evidence="12">
    <location>
        <begin position="48"/>
        <end position="217"/>
    </location>
</feature>
<accession>A0A8H6L808</accession>
<evidence type="ECO:0000256" key="8">
    <source>
        <dbReference type="ARBA" id="ARBA00061109"/>
    </source>
</evidence>
<keyword evidence="3 9" id="KW-0489">Methyltransferase</keyword>
<feature type="binding site" evidence="9">
    <location>
        <position position="132"/>
    </location>
    <ligand>
        <name>S-adenosyl-L-methionine</name>
        <dbReference type="ChEBI" id="CHEBI:59789"/>
    </ligand>
</feature>
<dbReference type="Gene3D" id="3.40.50.150">
    <property type="entry name" value="Vaccinia Virus protein VP39"/>
    <property type="match status" value="1"/>
</dbReference>
<dbReference type="AlphaFoldDB" id="A0A8H6L808"/>
<feature type="compositionally biased region" description="Basic residues" evidence="11">
    <location>
        <begin position="1"/>
        <end position="11"/>
    </location>
</feature>
<feature type="region of interest" description="Disordered" evidence="11">
    <location>
        <begin position="294"/>
        <end position="321"/>
    </location>
</feature>
<feature type="binding site" evidence="9">
    <location>
        <position position="41"/>
    </location>
    <ligand>
        <name>S-adenosyl-L-methionine</name>
        <dbReference type="ChEBI" id="CHEBI:59789"/>
    </ligand>
</feature>
<dbReference type="Pfam" id="PF00398">
    <property type="entry name" value="RrnaAD"/>
    <property type="match status" value="1"/>
</dbReference>
<feature type="binding site" evidence="9">
    <location>
        <position position="89"/>
    </location>
    <ligand>
        <name>S-adenosyl-L-methionine</name>
        <dbReference type="ChEBI" id="CHEBI:59789"/>
    </ligand>
</feature>
<keyword evidence="5 9" id="KW-0949">S-adenosyl-L-methionine</keyword>
<proteinExistence type="inferred from homology"/>
<dbReference type="RefSeq" id="XP_037168215.1">
    <property type="nucleotide sequence ID" value="XM_037304722.1"/>
</dbReference>
<feature type="binding site" evidence="9">
    <location>
        <position position="43"/>
    </location>
    <ligand>
        <name>S-adenosyl-L-methionine</name>
        <dbReference type="ChEBI" id="CHEBI:59789"/>
    </ligand>
</feature>
<dbReference type="CDD" id="cd02440">
    <property type="entry name" value="AdoMet_MTases"/>
    <property type="match status" value="1"/>
</dbReference>
<evidence type="ECO:0000256" key="11">
    <source>
        <dbReference type="SAM" id="MobiDB-lite"/>
    </source>
</evidence>
<comment type="catalytic activity">
    <reaction evidence="7">
        <text>adenosine(1779)/adenosine(1780) in 18S rRNA + 4 S-adenosyl-L-methionine = N(6)-dimethyladenosine(1779)/N(6)-dimethyladenosine(1780) in 18S rRNA + 4 S-adenosyl-L-homocysteine + 4 H(+)</text>
        <dbReference type="Rhea" id="RHEA:42780"/>
        <dbReference type="Rhea" id="RHEA-COMP:10234"/>
        <dbReference type="Rhea" id="RHEA-COMP:10236"/>
        <dbReference type="ChEBI" id="CHEBI:15378"/>
        <dbReference type="ChEBI" id="CHEBI:57856"/>
        <dbReference type="ChEBI" id="CHEBI:59789"/>
        <dbReference type="ChEBI" id="CHEBI:74411"/>
        <dbReference type="ChEBI" id="CHEBI:74493"/>
        <dbReference type="EC" id="2.1.1.183"/>
    </reaction>
</comment>
<dbReference type="OrthoDB" id="74991at2759"/>
<keyword evidence="14" id="KW-1185">Reference proteome</keyword>
<comment type="function">
    <text evidence="1">Specifically dimethylates two adjacent adenosines in the loop of a conserved hairpin near the 3'-end of 18S rRNA in the 40S particle.</text>
</comment>
<evidence type="ECO:0000256" key="5">
    <source>
        <dbReference type="ARBA" id="ARBA00022691"/>
    </source>
</evidence>
<dbReference type="PROSITE" id="PS01131">
    <property type="entry name" value="RRNA_A_DIMETH"/>
    <property type="match status" value="1"/>
</dbReference>
<dbReference type="InterPro" id="IPR020598">
    <property type="entry name" value="rRNA_Ade_methylase_Trfase_N"/>
</dbReference>
<dbReference type="InterPro" id="IPR020596">
    <property type="entry name" value="rRNA_Ade_Mease_Trfase_CS"/>
</dbReference>
<dbReference type="GO" id="GO:0003723">
    <property type="term" value="F:RNA binding"/>
    <property type="evidence" value="ECO:0007669"/>
    <property type="project" value="UniProtKB-UniRule"/>
</dbReference>
<feature type="binding site" evidence="9">
    <location>
        <position position="117"/>
    </location>
    <ligand>
        <name>S-adenosyl-L-methionine</name>
        <dbReference type="ChEBI" id="CHEBI:59789"/>
    </ligand>
</feature>
<dbReference type="EC" id="2.1.1.-" evidence="10"/>
<reference evidence="13 14" key="1">
    <citation type="journal article" date="2020" name="Genomics">
        <title>Complete, high-quality genomes from long-read metagenomic sequencing of two wolf lichen thalli reveals enigmatic genome architecture.</title>
        <authorList>
            <person name="McKenzie S.K."/>
            <person name="Walston R.F."/>
            <person name="Allen J.L."/>
        </authorList>
    </citation>
    <scope>NUCLEOTIDE SEQUENCE [LARGE SCALE GENOMIC DNA]</scope>
    <source>
        <strain evidence="13">WasteWater2</strain>
    </source>
</reference>
<dbReference type="InterPro" id="IPR029063">
    <property type="entry name" value="SAM-dependent_MTases_sf"/>
</dbReference>
<evidence type="ECO:0000256" key="4">
    <source>
        <dbReference type="ARBA" id="ARBA00022679"/>
    </source>
</evidence>
<gene>
    <name evidence="13" type="ORF">HO173_002791</name>
</gene>
<dbReference type="GO" id="GO:0005730">
    <property type="term" value="C:nucleolus"/>
    <property type="evidence" value="ECO:0007669"/>
    <property type="project" value="TreeGrafter"/>
</dbReference>
<evidence type="ECO:0000313" key="14">
    <source>
        <dbReference type="Proteomes" id="UP000578531"/>
    </source>
</evidence>
<evidence type="ECO:0000256" key="1">
    <source>
        <dbReference type="ARBA" id="ARBA00002977"/>
    </source>
</evidence>
<keyword evidence="2 10" id="KW-0698">rRNA processing</keyword>
<dbReference type="PANTHER" id="PTHR11727">
    <property type="entry name" value="DIMETHYLADENOSINE TRANSFERASE"/>
    <property type="match status" value="1"/>
</dbReference>
<evidence type="ECO:0000256" key="7">
    <source>
        <dbReference type="ARBA" id="ARBA00049478"/>
    </source>
</evidence>
<dbReference type="EMBL" id="JACCJC010000007">
    <property type="protein sequence ID" value="KAF6238919.1"/>
    <property type="molecule type" value="Genomic_DNA"/>
</dbReference>
<dbReference type="GO" id="GO:0052909">
    <property type="term" value="F:18S rRNA (adenine(1779)-N(6)/adenine(1780)-N(6))-dimethyltransferase activity"/>
    <property type="evidence" value="ECO:0007669"/>
    <property type="project" value="UniProtKB-EC"/>
</dbReference>
<dbReference type="PROSITE" id="PS51689">
    <property type="entry name" value="SAM_RNA_A_N6_MT"/>
    <property type="match status" value="1"/>
</dbReference>
<evidence type="ECO:0000256" key="9">
    <source>
        <dbReference type="PROSITE-ProRule" id="PRU01026"/>
    </source>
</evidence>